<accession>A0AAD7JZR2</accession>
<evidence type="ECO:0000313" key="2">
    <source>
        <dbReference type="EMBL" id="KAJ7775305.1"/>
    </source>
</evidence>
<organism evidence="2 3">
    <name type="scientific">Mycena metata</name>
    <dbReference type="NCBI Taxonomy" id="1033252"/>
    <lineage>
        <taxon>Eukaryota</taxon>
        <taxon>Fungi</taxon>
        <taxon>Dikarya</taxon>
        <taxon>Basidiomycota</taxon>
        <taxon>Agaricomycotina</taxon>
        <taxon>Agaricomycetes</taxon>
        <taxon>Agaricomycetidae</taxon>
        <taxon>Agaricales</taxon>
        <taxon>Marasmiineae</taxon>
        <taxon>Mycenaceae</taxon>
        <taxon>Mycena</taxon>
    </lineage>
</organism>
<protein>
    <submittedName>
        <fullName evidence="2">Uncharacterized protein</fullName>
    </submittedName>
</protein>
<gene>
    <name evidence="2" type="ORF">B0H16DRAFT_1407420</name>
</gene>
<evidence type="ECO:0000313" key="3">
    <source>
        <dbReference type="Proteomes" id="UP001215598"/>
    </source>
</evidence>
<reference evidence="2" key="1">
    <citation type="submission" date="2023-03" db="EMBL/GenBank/DDBJ databases">
        <title>Massive genome expansion in bonnet fungi (Mycena s.s.) driven by repeated elements and novel gene families across ecological guilds.</title>
        <authorList>
            <consortium name="Lawrence Berkeley National Laboratory"/>
            <person name="Harder C.B."/>
            <person name="Miyauchi S."/>
            <person name="Viragh M."/>
            <person name="Kuo A."/>
            <person name="Thoen E."/>
            <person name="Andreopoulos B."/>
            <person name="Lu D."/>
            <person name="Skrede I."/>
            <person name="Drula E."/>
            <person name="Henrissat B."/>
            <person name="Morin E."/>
            <person name="Kohler A."/>
            <person name="Barry K."/>
            <person name="LaButti K."/>
            <person name="Morin E."/>
            <person name="Salamov A."/>
            <person name="Lipzen A."/>
            <person name="Mereny Z."/>
            <person name="Hegedus B."/>
            <person name="Baldrian P."/>
            <person name="Stursova M."/>
            <person name="Weitz H."/>
            <person name="Taylor A."/>
            <person name="Grigoriev I.V."/>
            <person name="Nagy L.G."/>
            <person name="Martin F."/>
            <person name="Kauserud H."/>
        </authorList>
    </citation>
    <scope>NUCLEOTIDE SEQUENCE</scope>
    <source>
        <strain evidence="2">CBHHK182m</strain>
    </source>
</reference>
<dbReference type="EMBL" id="JARKIB010000010">
    <property type="protein sequence ID" value="KAJ7775305.1"/>
    <property type="molecule type" value="Genomic_DNA"/>
</dbReference>
<keyword evidence="3" id="KW-1185">Reference proteome</keyword>
<comment type="caution">
    <text evidence="2">The sequence shown here is derived from an EMBL/GenBank/DDBJ whole genome shotgun (WGS) entry which is preliminary data.</text>
</comment>
<proteinExistence type="predicted"/>
<dbReference type="Proteomes" id="UP001215598">
    <property type="component" value="Unassembled WGS sequence"/>
</dbReference>
<evidence type="ECO:0000256" key="1">
    <source>
        <dbReference type="SAM" id="MobiDB-lite"/>
    </source>
</evidence>
<dbReference type="AlphaFoldDB" id="A0AAD7JZR2"/>
<feature type="region of interest" description="Disordered" evidence="1">
    <location>
        <begin position="361"/>
        <end position="393"/>
    </location>
</feature>
<name>A0AAD7JZR2_9AGAR</name>
<sequence length="458" mass="51498">MKVDNAPSTHLLLGGKTPAEFAPALQDKRVKRRLVHDVKMEQCPAGLDVAGAFKLFYDDMKKPIEERYIHRLVTVPDGGTMIITCLAALMGLLDDTGVTSFETDTTFKRIAGEMNEWEVVIFFKALQRAVTIARGYINGASAKFYERLFDEFQAVKLEITGKPIAFKRFVEGGNLIAMNSDMEAAQVLGGARSLFKSNNPEYSNLSNDTPAEEVAPEMIKLCTTHGKRAVLDFKSLVSEDDYARLMDFVYLDSAEKLEEFSRFVQRLGVKKIQDWWNHKEMSPWILPCLIQSQSPMSAEDWDNTPSITNTGEAQHHWTNVQLGTKQSLVEAMENARKLDERVAREIAISLQSGILINSQNESYDRRARNTTRQSTTAQKSRESHDAADERAEVEHEIQALQAEKQDATAKLKELRTRKSALSKKSKRSQTRSVVVSASSSGRVKTRTIGIYSLLRLVL</sequence>
<feature type="compositionally biased region" description="Basic and acidic residues" evidence="1">
    <location>
        <begin position="379"/>
        <end position="393"/>
    </location>
</feature>